<protein>
    <recommendedName>
        <fullName evidence="3">Kdo domain containing protein</fullName>
    </recommendedName>
</protein>
<organism evidence="1 2">
    <name type="scientific">Psychroflexus planctonicus</name>
    <dbReference type="NCBI Taxonomy" id="1526575"/>
    <lineage>
        <taxon>Bacteria</taxon>
        <taxon>Pseudomonadati</taxon>
        <taxon>Bacteroidota</taxon>
        <taxon>Flavobacteriia</taxon>
        <taxon>Flavobacteriales</taxon>
        <taxon>Flavobacteriaceae</taxon>
        <taxon>Psychroflexus</taxon>
    </lineage>
</organism>
<accession>A0ABQ1SHP1</accession>
<proteinExistence type="predicted"/>
<evidence type="ECO:0000313" key="1">
    <source>
        <dbReference type="EMBL" id="GGE35634.1"/>
    </source>
</evidence>
<comment type="caution">
    <text evidence="1">The sequence shown here is derived from an EMBL/GenBank/DDBJ whole genome shotgun (WGS) entry which is preliminary data.</text>
</comment>
<name>A0ABQ1SHP1_9FLAO</name>
<dbReference type="EMBL" id="BMGM01000006">
    <property type="protein sequence ID" value="GGE35634.1"/>
    <property type="molecule type" value="Genomic_DNA"/>
</dbReference>
<gene>
    <name evidence="1" type="ORF">GCM10010832_14760</name>
</gene>
<dbReference type="Proteomes" id="UP000599179">
    <property type="component" value="Unassembled WGS sequence"/>
</dbReference>
<dbReference type="RefSeq" id="WP_188458467.1">
    <property type="nucleotide sequence ID" value="NZ_BMGM01000006.1"/>
</dbReference>
<keyword evidence="2" id="KW-1185">Reference proteome</keyword>
<evidence type="ECO:0008006" key="3">
    <source>
        <dbReference type="Google" id="ProtNLM"/>
    </source>
</evidence>
<reference evidence="2" key="1">
    <citation type="journal article" date="2019" name="Int. J. Syst. Evol. Microbiol.">
        <title>The Global Catalogue of Microorganisms (GCM) 10K type strain sequencing project: providing services to taxonomists for standard genome sequencing and annotation.</title>
        <authorList>
            <consortium name="The Broad Institute Genomics Platform"/>
            <consortium name="The Broad Institute Genome Sequencing Center for Infectious Disease"/>
            <person name="Wu L."/>
            <person name="Ma J."/>
        </authorList>
    </citation>
    <scope>NUCLEOTIDE SEQUENCE [LARGE SCALE GENOMIC DNA]</scope>
    <source>
        <strain evidence="2">CGMCC 1.12931</strain>
    </source>
</reference>
<sequence length="254" mass="30604">MKHHFQIQEQFKSIEREILSFIDNFDNEGESIYKGTRNELKVKPIGNLKVNIKRFKKPHLVNQIAYRWFRKSKAERSYLFANLLLEKQVGTPLPLAYQVNFTSFGIGKSYYVSVQQAHDLTYRELIHNPNYPNREKILRAFTQFTFHFHNQGVFFLDHSPGNTLIEIKQDGTYGFYLVDLNRMQFKVLTYEERLRNFARLTPKKEMYRIMADEYAKLIQKDPKQVFEQIWSEVEAFRTKFNKKHELKSKLRFWK</sequence>
<evidence type="ECO:0000313" key="2">
    <source>
        <dbReference type="Proteomes" id="UP000599179"/>
    </source>
</evidence>